<keyword evidence="2" id="KW-1185">Reference proteome</keyword>
<evidence type="ECO:0000313" key="1">
    <source>
        <dbReference type="EMBL" id="MCQ8181659.1"/>
    </source>
</evidence>
<dbReference type="RefSeq" id="WP_256610950.1">
    <property type="nucleotide sequence ID" value="NZ_JANIBM010000011.1"/>
</dbReference>
<comment type="caution">
    <text evidence="1">The sequence shown here is derived from an EMBL/GenBank/DDBJ whole genome shotgun (WGS) entry which is preliminary data.</text>
</comment>
<reference evidence="1 2" key="1">
    <citation type="submission" date="2022-07" db="EMBL/GenBank/DDBJ databases">
        <title>Methylomonas rivi sp. nov., Methylomonas rosea sp. nov., Methylomonas aureus sp. nov. and Methylomonas subterranea sp. nov., four novel methanotrophs isolated from a freshwater creek and the deep terrestrial subsurface.</title>
        <authorList>
            <person name="Abin C."/>
            <person name="Sankaranarayanan K."/>
            <person name="Garner C."/>
            <person name="Sindelar R."/>
            <person name="Kotary K."/>
            <person name="Garner R."/>
            <person name="Barclay S."/>
            <person name="Lawson P."/>
            <person name="Krumholz L."/>
        </authorList>
    </citation>
    <scope>NUCLEOTIDE SEQUENCE [LARGE SCALE GENOMIC DNA]</scope>
    <source>
        <strain evidence="1 2">SURF-1</strain>
    </source>
</reference>
<dbReference type="Pfam" id="PF10009">
    <property type="entry name" value="DUF2252"/>
    <property type="match status" value="1"/>
</dbReference>
<name>A0ABT1UHG8_9GAMM</name>
<sequence>MRLAVPLQSHAVWRAPKQRLDPVEQLVESGVGRVPELLPIRYGRMMQSPFAFYRGSAAIMAADLAGLPSTGIMVQACGDCHLLNFGCFGTPERRLIFSINDFDETLPATWEWDIKRLATSFVIAGRHNGFTGREARDAAQASVRSYRQRMREFAKMRALDLWYFKIDADELVETIADETVRQRAKKRIAKARDRDVLDEDFPEMVTFEGGVHRIRDNPPLIYHLQDEESAVVEARVHDAFAVYRASLSDDRRLLLDRYELKDMAMKVVGIGSVGNRCFIMLMMGGAEDPLFLQVKQARASVLEPYAGQSVYANHGQRVAMGQRLMLSATDIFLGWAETDVGNHFYIRQMRDMKIKPMVELFGPEIMLQYAEVCGWALASAHARSGDAAKIAGYLGKREDFDEALADFAEAYADQNEQDHQALVRAVREGRIDAYLEH</sequence>
<accession>A0ABT1UHG8</accession>
<organism evidence="1 2">
    <name type="scientific">Methylomonas aurea</name>
    <dbReference type="NCBI Taxonomy" id="2952224"/>
    <lineage>
        <taxon>Bacteria</taxon>
        <taxon>Pseudomonadati</taxon>
        <taxon>Pseudomonadota</taxon>
        <taxon>Gammaproteobacteria</taxon>
        <taxon>Methylococcales</taxon>
        <taxon>Methylococcaceae</taxon>
        <taxon>Methylomonas</taxon>
    </lineage>
</organism>
<evidence type="ECO:0000313" key="2">
    <source>
        <dbReference type="Proteomes" id="UP001524569"/>
    </source>
</evidence>
<dbReference type="Proteomes" id="UP001524569">
    <property type="component" value="Unassembled WGS sequence"/>
</dbReference>
<dbReference type="PANTHER" id="PTHR39441">
    <property type="entry name" value="DUF2252 DOMAIN-CONTAINING PROTEIN"/>
    <property type="match status" value="1"/>
</dbReference>
<dbReference type="InterPro" id="IPR018721">
    <property type="entry name" value="DUF2252"/>
</dbReference>
<protein>
    <submittedName>
        <fullName evidence="1">DUF2252 domain-containing protein</fullName>
    </submittedName>
</protein>
<proteinExistence type="predicted"/>
<dbReference type="EMBL" id="JANIBM010000011">
    <property type="protein sequence ID" value="MCQ8181659.1"/>
    <property type="molecule type" value="Genomic_DNA"/>
</dbReference>
<dbReference type="PANTHER" id="PTHR39441:SF1">
    <property type="entry name" value="DUF2252 DOMAIN-CONTAINING PROTEIN"/>
    <property type="match status" value="1"/>
</dbReference>
<gene>
    <name evidence="1" type="ORF">NP603_11110</name>
</gene>